<evidence type="ECO:0000256" key="1">
    <source>
        <dbReference type="SAM" id="Phobius"/>
    </source>
</evidence>
<organism evidence="2 3">
    <name type="scientific">Pseudarthrobacter psychrotolerans</name>
    <dbReference type="NCBI Taxonomy" id="2697569"/>
    <lineage>
        <taxon>Bacteria</taxon>
        <taxon>Bacillati</taxon>
        <taxon>Actinomycetota</taxon>
        <taxon>Actinomycetes</taxon>
        <taxon>Micrococcales</taxon>
        <taxon>Micrococcaceae</taxon>
        <taxon>Pseudarthrobacter</taxon>
    </lineage>
</organism>
<protein>
    <submittedName>
        <fullName evidence="2">Uncharacterized protein</fullName>
    </submittedName>
</protein>
<name>A0A6P1NMM7_9MICC</name>
<evidence type="ECO:0000313" key="3">
    <source>
        <dbReference type="Proteomes" id="UP000464186"/>
    </source>
</evidence>
<dbReference type="AlphaFoldDB" id="A0A6P1NMM7"/>
<dbReference type="Proteomes" id="UP000464186">
    <property type="component" value="Chromosome"/>
</dbReference>
<gene>
    <name evidence="2" type="ORF">GU243_08310</name>
</gene>
<accession>A0A6P1NMM7</accession>
<keyword evidence="1" id="KW-0812">Transmembrane</keyword>
<sequence>MDYNDFELAAFWALAAAPSVLLILTGTIAHNRLSKGWIPRYLILGILGCFIYAAFAAPVVMRLFPPPYVPGLSEGRGLDLRGVGSVVGSWIGALAGVVFALITVAGSAIIHQYKVAKSLASR</sequence>
<proteinExistence type="predicted"/>
<keyword evidence="1" id="KW-1133">Transmembrane helix</keyword>
<dbReference type="EMBL" id="CP047898">
    <property type="protein sequence ID" value="QHK19730.1"/>
    <property type="molecule type" value="Genomic_DNA"/>
</dbReference>
<feature type="transmembrane region" description="Helical" evidence="1">
    <location>
        <begin position="6"/>
        <end position="29"/>
    </location>
</feature>
<feature type="transmembrane region" description="Helical" evidence="1">
    <location>
        <begin position="84"/>
        <end position="110"/>
    </location>
</feature>
<evidence type="ECO:0000313" key="2">
    <source>
        <dbReference type="EMBL" id="QHK19730.1"/>
    </source>
</evidence>
<keyword evidence="3" id="KW-1185">Reference proteome</keyword>
<reference evidence="2 3" key="1">
    <citation type="submission" date="2020-01" db="EMBL/GenBank/DDBJ databases">
        <title>Pseudarthrobacter psychrotolerans sp. nov., isolated from antarctic soil.</title>
        <authorList>
            <person name="Shin Y."/>
            <person name="Park W."/>
        </authorList>
    </citation>
    <scope>NUCLEOTIDE SEQUENCE [LARGE SCALE GENOMIC DNA]</scope>
    <source>
        <strain evidence="2 3">YJ56</strain>
    </source>
</reference>
<feature type="transmembrane region" description="Helical" evidence="1">
    <location>
        <begin position="41"/>
        <end position="64"/>
    </location>
</feature>
<dbReference type="KEGG" id="psey:GU243_08310"/>
<keyword evidence="1" id="KW-0472">Membrane</keyword>